<dbReference type="InterPro" id="IPR002165">
    <property type="entry name" value="Plexin_repeat"/>
</dbReference>
<sequence length="480" mass="53697">MARFRRADLAAAGVVLLCHFLTDRFQFAEGEAGNQINDWRYEVAQAFPGTAEEVEVDSQAYSHRWKRNLDSLKAVDTNRASMGQDSPEPRGFSDLLLDDGQDNTTQIERVNLSFDFPFYGHFLREITVATGGFIYTGEVVHRMLTATQYIAPLMANFDPSVSRNSTVRYFDNGTALVVQWDHVHLQDNYNLGSFTFQATLLMDGRIIFGYKEIPVLVTQISSTNHPVKVGLSDAFVVVHRIQQIPNVRRRTIYEYHRVELQMSKITNISAVEMTPLPTCLQFNGCGPCVSSQIGFNCSWCSKLQRCSSGFDRHRQDWVDSGCPEESKEKMCENTEPMETSSQTTTTLHATTTQFKVLTTTRRTATSQLPTSLPTEDDTKIALHLKDNGASTDDSAAEKKGGTLHAGLIVGILILVLIIVAGVLVTVYMYHHPTSAASIFFIERRPSRWPAMKFRRGSGHPAYAEVEPVGEKEGFIVSEQC</sequence>
<dbReference type="InterPro" id="IPR016201">
    <property type="entry name" value="PSI"/>
</dbReference>
<comment type="subcellular location">
    <subcellularLocation>
        <location evidence="1">Membrane</location>
        <topology evidence="1">Single-pass type I membrane protein</topology>
    </subcellularLocation>
</comment>
<evidence type="ECO:0000256" key="9">
    <source>
        <dbReference type="SAM" id="SignalP"/>
    </source>
</evidence>
<dbReference type="PANTHER" id="PTHR13055:SF11">
    <property type="entry name" value="PLEXIN DOMAIN-CONTAINING PROTEIN 2"/>
    <property type="match status" value="1"/>
</dbReference>
<feature type="chain" id="PRO_5034300493" evidence="9">
    <location>
        <begin position="31"/>
        <end position="480"/>
    </location>
</feature>
<evidence type="ECO:0000256" key="2">
    <source>
        <dbReference type="ARBA" id="ARBA00010297"/>
    </source>
</evidence>
<dbReference type="Ensembl" id="ENSUPAT00010007616.1">
    <property type="protein sequence ID" value="ENSUPAP00010006673.1"/>
    <property type="gene ID" value="ENSUPAG00010005329.1"/>
</dbReference>
<dbReference type="AlphaFoldDB" id="A0A8D2H4B3"/>
<reference evidence="11" key="1">
    <citation type="submission" date="2025-08" db="UniProtKB">
        <authorList>
            <consortium name="Ensembl"/>
        </authorList>
    </citation>
    <scope>IDENTIFICATION</scope>
</reference>
<accession>A0A8D2H4B3</accession>
<evidence type="ECO:0000259" key="10">
    <source>
        <dbReference type="SMART" id="SM00423"/>
    </source>
</evidence>
<keyword evidence="7" id="KW-0325">Glycoprotein</keyword>
<feature type="domain" description="PSI" evidence="10">
    <location>
        <begin position="278"/>
        <end position="323"/>
    </location>
</feature>
<evidence type="ECO:0000256" key="3">
    <source>
        <dbReference type="ARBA" id="ARBA00022692"/>
    </source>
</evidence>
<name>A0A8D2H4B3_UROPR</name>
<evidence type="ECO:0000256" key="5">
    <source>
        <dbReference type="ARBA" id="ARBA00022989"/>
    </source>
</evidence>
<keyword evidence="6 8" id="KW-0472">Membrane</keyword>
<proteinExistence type="inferred from homology"/>
<evidence type="ECO:0000256" key="4">
    <source>
        <dbReference type="ARBA" id="ARBA00022729"/>
    </source>
</evidence>
<evidence type="ECO:0000313" key="11">
    <source>
        <dbReference type="Ensembl" id="ENSUPAP00010006673.1"/>
    </source>
</evidence>
<evidence type="ECO:0000313" key="12">
    <source>
        <dbReference type="Proteomes" id="UP000694417"/>
    </source>
</evidence>
<keyword evidence="12" id="KW-1185">Reference proteome</keyword>
<comment type="similarity">
    <text evidence="2">Belongs to the plexin family.</text>
</comment>
<dbReference type="Proteomes" id="UP000694417">
    <property type="component" value="Unplaced"/>
</dbReference>
<evidence type="ECO:0000256" key="1">
    <source>
        <dbReference type="ARBA" id="ARBA00004479"/>
    </source>
</evidence>
<dbReference type="PANTHER" id="PTHR13055">
    <property type="entry name" value="TUMOR ENDOTHELIAL MARKER 7 RELATED"/>
    <property type="match status" value="1"/>
</dbReference>
<keyword evidence="3 8" id="KW-0812">Transmembrane</keyword>
<dbReference type="Pfam" id="PF01437">
    <property type="entry name" value="PSI"/>
    <property type="match status" value="1"/>
</dbReference>
<keyword evidence="4 9" id="KW-0732">Signal</keyword>
<protein>
    <submittedName>
        <fullName evidence="11">Plexin domain containing 2</fullName>
    </submittedName>
</protein>
<evidence type="ECO:0000256" key="7">
    <source>
        <dbReference type="ARBA" id="ARBA00023180"/>
    </source>
</evidence>
<dbReference type="SMART" id="SM00423">
    <property type="entry name" value="PSI"/>
    <property type="match status" value="1"/>
</dbReference>
<evidence type="ECO:0000256" key="6">
    <source>
        <dbReference type="ARBA" id="ARBA00023136"/>
    </source>
</evidence>
<feature type="transmembrane region" description="Helical" evidence="8">
    <location>
        <begin position="407"/>
        <end position="429"/>
    </location>
</feature>
<dbReference type="GO" id="GO:0016020">
    <property type="term" value="C:membrane"/>
    <property type="evidence" value="ECO:0007669"/>
    <property type="project" value="UniProtKB-SubCell"/>
</dbReference>
<gene>
    <name evidence="11" type="primary">PLXDC2</name>
</gene>
<feature type="signal peptide" evidence="9">
    <location>
        <begin position="1"/>
        <end position="30"/>
    </location>
</feature>
<keyword evidence="5 8" id="KW-1133">Transmembrane helix</keyword>
<dbReference type="InterPro" id="IPR031152">
    <property type="entry name" value="PLXDC"/>
</dbReference>
<evidence type="ECO:0000256" key="8">
    <source>
        <dbReference type="SAM" id="Phobius"/>
    </source>
</evidence>
<reference evidence="11" key="2">
    <citation type="submission" date="2025-09" db="UniProtKB">
        <authorList>
            <consortium name="Ensembl"/>
        </authorList>
    </citation>
    <scope>IDENTIFICATION</scope>
</reference>
<dbReference type="GeneTree" id="ENSGT00440000033408"/>
<organism evidence="11 12">
    <name type="scientific">Urocitellus parryii</name>
    <name type="common">Arctic ground squirrel</name>
    <name type="synonym">Spermophilus parryii</name>
    <dbReference type="NCBI Taxonomy" id="9999"/>
    <lineage>
        <taxon>Eukaryota</taxon>
        <taxon>Metazoa</taxon>
        <taxon>Chordata</taxon>
        <taxon>Craniata</taxon>
        <taxon>Vertebrata</taxon>
        <taxon>Euteleostomi</taxon>
        <taxon>Mammalia</taxon>
        <taxon>Eutheria</taxon>
        <taxon>Euarchontoglires</taxon>
        <taxon>Glires</taxon>
        <taxon>Rodentia</taxon>
        <taxon>Sciuromorpha</taxon>
        <taxon>Sciuridae</taxon>
        <taxon>Xerinae</taxon>
        <taxon>Marmotini</taxon>
        <taxon>Urocitellus</taxon>
    </lineage>
</organism>